<dbReference type="OrthoDB" id="9955120at2"/>
<protein>
    <submittedName>
        <fullName evidence="1">Uncharacterized protein</fullName>
    </submittedName>
</protein>
<dbReference type="STRING" id="43989.cce_4789"/>
<reference evidence="1 2" key="1">
    <citation type="journal article" date="2008" name="Proc. Natl. Acad. Sci. U.S.A.">
        <title>The genome of Cyanothece 51142, a unicellular diazotrophic cyanobacterium important in the marine nitrogen cycle.</title>
        <authorList>
            <person name="Welsh E.A."/>
            <person name="Liberton M."/>
            <person name="Stoeckel J."/>
            <person name="Loh T."/>
            <person name="Elvitigala T."/>
            <person name="Wang C."/>
            <person name="Wollam A."/>
            <person name="Fulton R.S."/>
            <person name="Clifton S.W."/>
            <person name="Jacobs J.M."/>
            <person name="Aurora R."/>
            <person name="Ghosh B.K."/>
            <person name="Sherman L.A."/>
            <person name="Smith R.D."/>
            <person name="Wilson R.K."/>
            <person name="Pakrasi H.B."/>
        </authorList>
    </citation>
    <scope>NUCLEOTIDE SEQUENCE [LARGE SCALE GENOMIC DNA]</scope>
    <source>
        <strain evidence="2">ATCC 51142 / BH68</strain>
    </source>
</reference>
<evidence type="ECO:0000313" key="1">
    <source>
        <dbReference type="EMBL" id="ACB54137.1"/>
    </source>
</evidence>
<gene>
    <name evidence="1" type="ordered locus">cce_4789</name>
</gene>
<sequence length="140" mass="15415">MTQNNEQRTIIEALSLGNEANNQIADAIAARSGKMLEQALDENFETLVEAKLQIVAQEILNIHNHKTQAWAKRFLSSGKTRMAKSMLETQQSHQLSSLQSQLSLEGLDDFDTDLLPEVKNLADESGTITVTTNPSSSIGF</sequence>
<evidence type="ECO:0000313" key="2">
    <source>
        <dbReference type="Proteomes" id="UP000001203"/>
    </source>
</evidence>
<accession>B1X1X6</accession>
<dbReference type="EMBL" id="CP000807">
    <property type="protein sequence ID" value="ACB54137.1"/>
    <property type="molecule type" value="Genomic_DNA"/>
</dbReference>
<dbReference type="Proteomes" id="UP000001203">
    <property type="component" value="Chromosome linear"/>
</dbReference>
<dbReference type="KEGG" id="cyt:cce_4789"/>
<dbReference type="RefSeq" id="WP_009547950.1">
    <property type="nucleotide sequence ID" value="NC_010547.1"/>
</dbReference>
<dbReference type="HOGENOM" id="CLU_1831841_0_0_3"/>
<keyword evidence="2" id="KW-1185">Reference proteome</keyword>
<dbReference type="AlphaFoldDB" id="B1X1X6"/>
<name>B1X1X6_CROS5</name>
<proteinExistence type="predicted"/>
<organism evidence="1 2">
    <name type="scientific">Crocosphaera subtropica (strain ATCC 51142 / BH68)</name>
    <name type="common">Cyanothece sp. (strain ATCC 51142)</name>
    <dbReference type="NCBI Taxonomy" id="43989"/>
    <lineage>
        <taxon>Bacteria</taxon>
        <taxon>Bacillati</taxon>
        <taxon>Cyanobacteriota</taxon>
        <taxon>Cyanophyceae</taxon>
        <taxon>Oscillatoriophycideae</taxon>
        <taxon>Chroococcales</taxon>
        <taxon>Aphanothecaceae</taxon>
        <taxon>Crocosphaera</taxon>
        <taxon>Crocosphaera subtropica</taxon>
    </lineage>
</organism>